<organism evidence="1 2">
    <name type="scientific">Zhongshania aliphaticivorans</name>
    <dbReference type="NCBI Taxonomy" id="1470434"/>
    <lineage>
        <taxon>Bacteria</taxon>
        <taxon>Pseudomonadati</taxon>
        <taxon>Pseudomonadota</taxon>
        <taxon>Gammaproteobacteria</taxon>
        <taxon>Cellvibrionales</taxon>
        <taxon>Spongiibacteraceae</taxon>
        <taxon>Zhongshania</taxon>
    </lineage>
</organism>
<dbReference type="AlphaFoldDB" id="A0A127M2A9"/>
<dbReference type="KEGG" id="zal:AZF00_03160"/>
<accession>A0A127M2A9</accession>
<dbReference type="EMBL" id="CP014544">
    <property type="protein sequence ID" value="AMO67361.1"/>
    <property type="molecule type" value="Genomic_DNA"/>
</dbReference>
<protein>
    <submittedName>
        <fullName evidence="1">Uncharacterized protein</fullName>
    </submittedName>
</protein>
<evidence type="ECO:0000313" key="1">
    <source>
        <dbReference type="EMBL" id="AMO67361.1"/>
    </source>
</evidence>
<evidence type="ECO:0000313" key="2">
    <source>
        <dbReference type="Proteomes" id="UP000074119"/>
    </source>
</evidence>
<reference evidence="1 2" key="1">
    <citation type="submission" date="2015-12" db="EMBL/GenBank/DDBJ databases">
        <authorList>
            <person name="Shamseldin A."/>
            <person name="Moawad H."/>
            <person name="Abd El-Rahim W.M."/>
            <person name="Sadowsky M.J."/>
        </authorList>
    </citation>
    <scope>NUCLEOTIDE SEQUENCE [LARGE SCALE GENOMIC DNA]</scope>
    <source>
        <strain evidence="1 2">SM2</strain>
    </source>
</reference>
<gene>
    <name evidence="1" type="ORF">AZF00_03160</name>
</gene>
<name>A0A127M2A9_9GAMM</name>
<proteinExistence type="predicted"/>
<sequence length="80" mass="8510">MNSGNILLIARKTIQRFSQDNIELAALGILHERLNAGAHHACPGQAMVGIDLDDSPAFALRSLSAKANLILNRGLALHIG</sequence>
<dbReference type="Proteomes" id="UP000074119">
    <property type="component" value="Chromosome"/>
</dbReference>